<dbReference type="PANTHER" id="PTHR32024">
    <property type="entry name" value="TRK SYSTEM POTASSIUM UPTAKE PROTEIN TRKG-RELATED"/>
    <property type="match status" value="1"/>
</dbReference>
<dbReference type="GO" id="GO:0005886">
    <property type="term" value="C:plasma membrane"/>
    <property type="evidence" value="ECO:0007669"/>
    <property type="project" value="UniProtKB-SubCell"/>
</dbReference>
<evidence type="ECO:0000256" key="1">
    <source>
        <dbReference type="ARBA" id="ARBA00004651"/>
    </source>
</evidence>
<organism evidence="9 10">
    <name type="scientific">Tessaracoccus oleiagri</name>
    <dbReference type="NCBI Taxonomy" id="686624"/>
    <lineage>
        <taxon>Bacteria</taxon>
        <taxon>Bacillati</taxon>
        <taxon>Actinomycetota</taxon>
        <taxon>Actinomycetes</taxon>
        <taxon>Propionibacteriales</taxon>
        <taxon>Propionibacteriaceae</taxon>
        <taxon>Tessaracoccus</taxon>
    </lineage>
</organism>
<evidence type="ECO:0000256" key="3">
    <source>
        <dbReference type="ARBA" id="ARBA00022475"/>
    </source>
</evidence>
<evidence type="ECO:0000256" key="7">
    <source>
        <dbReference type="ARBA" id="ARBA00023136"/>
    </source>
</evidence>
<feature type="transmembrane region" description="Helical" evidence="8">
    <location>
        <begin position="157"/>
        <end position="176"/>
    </location>
</feature>
<evidence type="ECO:0000256" key="2">
    <source>
        <dbReference type="ARBA" id="ARBA00022448"/>
    </source>
</evidence>
<protein>
    <submittedName>
        <fullName evidence="9">Potassium uptake protein, TrkH family</fullName>
    </submittedName>
</protein>
<keyword evidence="3" id="KW-1003">Cell membrane</keyword>
<keyword evidence="2" id="KW-0813">Transport</keyword>
<reference evidence="9 10" key="1">
    <citation type="submission" date="2016-10" db="EMBL/GenBank/DDBJ databases">
        <authorList>
            <person name="de Groot N.N."/>
        </authorList>
    </citation>
    <scope>NUCLEOTIDE SEQUENCE [LARGE SCALE GENOMIC DNA]</scope>
    <source>
        <strain evidence="9 10">CGMCC 1.9159</strain>
    </source>
</reference>
<gene>
    <name evidence="9" type="ORF">SAMN04488242_1868</name>
</gene>
<feature type="transmembrane region" description="Helical" evidence="8">
    <location>
        <begin position="404"/>
        <end position="425"/>
    </location>
</feature>
<name>A0A1G9KXG3_9ACTN</name>
<dbReference type="Proteomes" id="UP000199475">
    <property type="component" value="Unassembled WGS sequence"/>
</dbReference>
<evidence type="ECO:0000256" key="5">
    <source>
        <dbReference type="ARBA" id="ARBA00022989"/>
    </source>
</evidence>
<feature type="transmembrane region" description="Helical" evidence="8">
    <location>
        <begin position="188"/>
        <end position="207"/>
    </location>
</feature>
<feature type="transmembrane region" description="Helical" evidence="8">
    <location>
        <begin position="124"/>
        <end position="145"/>
    </location>
</feature>
<dbReference type="STRING" id="686624.SAMN04488242_1868"/>
<dbReference type="InterPro" id="IPR003445">
    <property type="entry name" value="Cat_transpt"/>
</dbReference>
<sequence>MAKRTSVPRPARTILIGFLLALLIGTVLLMLPPSTVQEGGIDLLPALFTATSALCVTGLIIVDTSSYWTPFGQVVILALIQIGGFGVMSFATILGYGVTGRLSLGSRLTTATEAHRPVGNIHTVLLGVLRTGFLIELVVFLALTARFVTLGHGAGQSLWLGLFHAVSSFNNAGFALFPDNMMQFVGDWFIGVPLMAATVLGGLGFPVLHQLAKDFRWPRKWTMNTRLVLFGSAALLVLSSIFITAAEWTNPETLGPLPVDEKILAGTFQAVQTRTAGFNSVDTGAMHDPTLFGMDLLMFIGGGPAGTAGGIKITTVLVLFFIAWSEIRGRTAVNVLGKRLSRSVHRQALTVLLLAFAVVFTSTMLILAMSHYTLNDVLFEVVSAFGTVGLSTGITAGLDGGSQLVLIALMIIGRLGPITVATALATPGRRRATELPKERPIIG</sequence>
<evidence type="ECO:0000256" key="6">
    <source>
        <dbReference type="ARBA" id="ARBA00023065"/>
    </source>
</evidence>
<evidence type="ECO:0000313" key="10">
    <source>
        <dbReference type="Proteomes" id="UP000199475"/>
    </source>
</evidence>
<keyword evidence="5 8" id="KW-1133">Transmembrane helix</keyword>
<dbReference type="EMBL" id="FNGP01000003">
    <property type="protein sequence ID" value="SDL54157.1"/>
    <property type="molecule type" value="Genomic_DNA"/>
</dbReference>
<feature type="transmembrane region" description="Helical" evidence="8">
    <location>
        <begin position="296"/>
        <end position="327"/>
    </location>
</feature>
<dbReference type="GO" id="GO:0030001">
    <property type="term" value="P:metal ion transport"/>
    <property type="evidence" value="ECO:0007669"/>
    <property type="project" value="UniProtKB-ARBA"/>
</dbReference>
<dbReference type="RefSeq" id="WP_245701626.1">
    <property type="nucleotide sequence ID" value="NZ_FNGP01000003.1"/>
</dbReference>
<keyword evidence="7 8" id="KW-0472">Membrane</keyword>
<comment type="subcellular location">
    <subcellularLocation>
        <location evidence="1">Cell membrane</location>
        <topology evidence="1">Multi-pass membrane protein</topology>
    </subcellularLocation>
</comment>
<evidence type="ECO:0000313" key="9">
    <source>
        <dbReference type="EMBL" id="SDL54157.1"/>
    </source>
</evidence>
<dbReference type="AlphaFoldDB" id="A0A1G9KXG3"/>
<dbReference type="GO" id="GO:0008324">
    <property type="term" value="F:monoatomic cation transmembrane transporter activity"/>
    <property type="evidence" value="ECO:0007669"/>
    <property type="project" value="InterPro"/>
</dbReference>
<proteinExistence type="predicted"/>
<evidence type="ECO:0000256" key="4">
    <source>
        <dbReference type="ARBA" id="ARBA00022692"/>
    </source>
</evidence>
<dbReference type="Pfam" id="PF02386">
    <property type="entry name" value="TrkH"/>
    <property type="match status" value="1"/>
</dbReference>
<feature type="transmembrane region" description="Helical" evidence="8">
    <location>
        <begin position="348"/>
        <end position="369"/>
    </location>
</feature>
<feature type="transmembrane region" description="Helical" evidence="8">
    <location>
        <begin position="43"/>
        <end position="62"/>
    </location>
</feature>
<keyword evidence="10" id="KW-1185">Reference proteome</keyword>
<dbReference type="PANTHER" id="PTHR32024:SF1">
    <property type="entry name" value="KTR SYSTEM POTASSIUM UPTAKE PROTEIN B"/>
    <property type="match status" value="1"/>
</dbReference>
<keyword evidence="6" id="KW-0406">Ion transport</keyword>
<evidence type="ECO:0000256" key="8">
    <source>
        <dbReference type="SAM" id="Phobius"/>
    </source>
</evidence>
<feature type="transmembrane region" description="Helical" evidence="8">
    <location>
        <begin position="12"/>
        <end position="31"/>
    </location>
</feature>
<feature type="transmembrane region" description="Helical" evidence="8">
    <location>
        <begin position="227"/>
        <end position="246"/>
    </location>
</feature>
<accession>A0A1G9KXG3</accession>
<keyword evidence="4 8" id="KW-0812">Transmembrane</keyword>
<feature type="transmembrane region" description="Helical" evidence="8">
    <location>
        <begin position="74"/>
        <end position="98"/>
    </location>
</feature>